<sequence length="3328" mass="332090">MRISTFFSCTFPITCLRSLWLRISANKDSIIPDPKQLENDGQSLVTRSIQAQKSRWPISLPALVILLTLLARVSQAQYIQNSTLLGTSANDYTNRMQVVNGETYILGVANSTNYPVTNGSTYRGGQDLVITKLNAAGNIVYSTYLGGSSFEADGYFKVVNGEVYIFGNTGSNDFPVTNGSTFGGTTDAQLTKLNASGNIVFSTYLGGNGQDSPSGIEVVNGEIHLLFNTLSTNFPVTNGSTFGGGSDIAYMKLSASGNILFSTYLGGSENDTSSPNIKVSGGKVYIVGYTESPNFPVTNGSTYNGGTDVFYTRLSASGTIEFSSYYGGTAYDEAINFDFENGEAYLIVTTYSSDFPVTNGSSINNNELDMVYMKINSSDAVAFASYVGGSGVEVTTDLKVINGEGYFVGYTDSPDYPVTNGSVFGGITDIVYTKFAANGTIAVSTYIAANRLERAYGFDVVDGEIHIVGTTESTVSNYPVTNGTRPRTLTDNGVYTKLDASTGQILYSTIYAGTNATTPRIIQVENGVAYITGSAGSGYPTTDGSIAKNTTDIFFATFKLCGTFPSTPATITPASQTVCQNGFTQLLTGTTVAIPSSDVPTLYRNGIPEQQPQIQAFYQWQQATSPGGPWTDIAGATQKDYNPGPSPVTRYFRRISTSGPCCGNAVVNTSAVASIIISASAAPTLAVTDVFNTCVGSPVVIGGSPTASGGTTPYTYAWDNGAAAVANPTVNPSITTIYTLTVTDANGCRQIDQTLVNVYAAYAGADVGSCAGTPVQIGGAPIPGVPGVTYSWAPATGLSCTTCAQPFANPSTPTTYTLTLTVPITGGGTCQSTDAVVVTPVAAPLTPNFAGPDVTICIGNTATIGTTAESGFTYTWAPGNYLTANNTARTTFQPGSLAMPTPNPITYYVTALKNGCTFVDQMQASVIEARAGVDGCGPRNVGEPDRTPNIGETYTWTKLSGPGNFVGPTNLPQVPVTASVGGATTYRLTVSYNGTTCTDDVVVPDCGCVVDIKVDAPFACPSFGLNGGNVKLIATAADIYSTDPNVFTYTWSPAAGLSSTTGREVTLTDNVQRTYTVTMSSPFDPSFACTRTITVNNPAWSLPVFTAQDVSTCPAVPVQIGAPPVAGYAYAWTGSVLSSTAVSNPTATVTNTTLFAVRVTDVGSGCITRDTVQVSLAAAAADAGPNKSVCPSGIVTIGTPAQPNTTYSWSPAGANWQNGTNQNSAQPQVLVAVTTVFSVTATNTQSNCTSVDQVTVTAGSAIPSFTLPNITYCPGNGPVSLGGTAPTGTGYTYSWAPAGLVTIATTNATTTRTPPPSTPTTFTLTVRNAAGCEQVATQTITPTNTAPNPGSNQVMCLGNSVSLGSASNPTGGGITYNWTPATGLSSASSPNPTFTPTAAGVFSFTLTKTEGACSSPATVTVTVNSFTLAAIPSVAVCQGACTTIGTTPIANVQYSWSPTTGLSDPNSATTIACVNSSTTYTLTAINLSGCVATRQVLVGVNNSPAPSINIPSVTACLGSPSTTFNPVVSPSGSYNYVWSPNDGTLNNIYASNPTVNVTNVGTKTYSLTVTNTATGCSSSQLAQLDVEICCVKPDAGQDISICPPATTAQLNPGTSGGTWTAQAGNPAAATVSASGAVSGMTANGIYRFIYSVSTNGTTCTDTVAVSRLQPLSMVVTPGVCQSATNQYTISGTVSLTNAIAGTLTITDGTQSTTVAVSSGSSSVPFSFTGLTSGSGSHTVTASLSSCGSTSATYTAPASCTGNVAISVTPGTCVPATNQYSISGTLSFTNATAGTATITDGINSTTVAVSAGATSVPYSLTGLTSGTGSHTVTVTYAGKTASTTYTAPASCLVGVAISVTPGACVPATNQYSISGILSLTNAVAGTAIITDGINSTTVTISAGATSVPYSLAGLSSGTGSHTVTVSYAGNTASATYTAPVSCLVGVAISATPGACVPATNQYSVSGTLSLTNAVAGTATITDGATSTTVAVSAGATSVPYSLTGFTSGTGSHTVTVSYAAQTASATYAAPVSCSVNVAISVTPGVCVPATNQYSVSGTLSLTNAVAGTATITDGINSTTVAVSAGTTSVPYSLTGLTSGTGSHTVTVSYASKTASATYTAPASCTVGVAITATPSVCDPLTNQYSVSGTLSLTNAVAGTATITDGATSTTVAVSAGATSVPYSLTGFTSGTGSHTVTVSYAAQTASATYAAPVSCSVNVAISVTPGACVPATNQYSISGTLSLTNAIAGTATITDGTSTTTVSVSAGQTSVAYSLAGLNSGTGSHTVTVSYASQTASITYTAPASCTLGVALVITPGVCQSATNSYTLTGTLSLTNAQAGNATFTDGTTTQTVAVTAGQTSVSFSLTGLSSGTGSHTLVASFNGNTQSQTYTAPASCTIGVAITATPSVCDPLTNQYSVSGTLSLTNAVAGTATITDGATSTTVAVSAGATSVPYSLTGFTSGTGSHTVTVSYASKTASATYAAPVSCSVNVAISVTPGACVPATNQYSISGTLSLTNAIAGTATITDGTSTTTVSVSAGQTSVAYSLAGLNSGTGSHTVTVSYASQTASITYTAPTSCTLGVALVITPGVCQSATNSYTLTGTLSLTNAQAGNATFTDGTTTQTVAVTAGQTSVSFSLTGLSSGTGSHTLVASFNGNTQSQTYTAPASCTIGVAITATPSVCDPLTNQYSVSGTLSLTNAVAGTATITDGATSTTVAVSAGATSVPYSLTGFTSGTGSHTVTVSYASKTASATYAAPVSCSVNVAISVTPGACVPATNQYSISGTLSLTNAIAGTATITDGTSTTTVSVSAGQTSVAYSLAGLNSGTGSHTVTVSYASQTASTTYTAPVSCTLGVALVITPGVCQSATNSYTLTGTLSLTNAQAGNATFTDGTTTQTVAVTAGQTSVSFSLTGLSSGTGSHTLVASFNGNTQSQTYTAPASCTVGVAITATPSVCDPLTNQYSVSGTLSLTNAVAGTATITDGATSTTVAVSDGATSVPYSLTGFTSGTGSHTVTVSYASQRASVTYAAPVSCSVNVAISVTPGACVPATNQYSVSGTLSLTNAIAGTATITDGSSTTTVSVSAGQTSVAYSLAGLNSGTGSHTVTVSYASQTASATYTAPASCTVAPPCLLQVVVTPGLCQSATNQYSITGSVSATNASGSQQVTITDGVASTTVTLTGNGPASFTLTGLASDGALHTVSVSAASCGVGSMTYTAPASCTVDVAISVTPGVCQSATNQYTITGTLSLTNAPAGTATITDGTTSTTVAVSAGATSVPYSLTGFTSGTGSHTVTVNFAGKTATVTYTAPVSCEGCPPAKCVPIVIRRTR</sequence>
<evidence type="ECO:0000313" key="2">
    <source>
        <dbReference type="EMBL" id="NDU96230.1"/>
    </source>
</evidence>
<dbReference type="InterPro" id="IPR013783">
    <property type="entry name" value="Ig-like_fold"/>
</dbReference>
<dbReference type="PROSITE" id="PS50093">
    <property type="entry name" value="PKD"/>
    <property type="match status" value="1"/>
</dbReference>
<dbReference type="InterPro" id="IPR000601">
    <property type="entry name" value="PKD_dom"/>
</dbReference>
<dbReference type="EMBL" id="JAAFZH010000006">
    <property type="protein sequence ID" value="NDU96230.1"/>
    <property type="molecule type" value="Genomic_DNA"/>
</dbReference>
<accession>A0A6L9L725</accession>
<dbReference type="InterPro" id="IPR035986">
    <property type="entry name" value="PKD_dom_sf"/>
</dbReference>
<protein>
    <recommendedName>
        <fullName evidence="1">PKD domain-containing protein</fullName>
    </recommendedName>
</protein>
<dbReference type="Gene3D" id="2.60.40.2700">
    <property type="match status" value="1"/>
</dbReference>
<feature type="domain" description="PKD" evidence="1">
    <location>
        <begin position="1370"/>
        <end position="1423"/>
    </location>
</feature>
<dbReference type="InterPro" id="IPR052918">
    <property type="entry name" value="Motility_Chemotaxis_Reg"/>
</dbReference>
<dbReference type="PANTHER" id="PTHR35580:SF1">
    <property type="entry name" value="PHYTASE-LIKE DOMAIN-CONTAINING PROTEIN"/>
    <property type="match status" value="1"/>
</dbReference>
<reference evidence="2 3" key="1">
    <citation type="submission" date="2020-02" db="EMBL/GenBank/DDBJ databases">
        <title>Draft genome sequence of two Spirosoma agri KCTC 52727 and Spirosoma terrae KCTC 52035.</title>
        <authorList>
            <person name="Rojas J."/>
            <person name="Ambika Manirajan B."/>
            <person name="Suarez C."/>
            <person name="Ratering S."/>
            <person name="Schnell S."/>
        </authorList>
    </citation>
    <scope>NUCLEOTIDE SEQUENCE [LARGE SCALE GENOMIC DNA]</scope>
    <source>
        <strain evidence="2 3">KCTC 52035</strain>
    </source>
</reference>
<comment type="caution">
    <text evidence="2">The sequence shown here is derived from an EMBL/GenBank/DDBJ whole genome shotgun (WGS) entry which is preliminary data.</text>
</comment>
<organism evidence="2 3">
    <name type="scientific">Spirosoma terrae</name>
    <dbReference type="NCBI Taxonomy" id="1968276"/>
    <lineage>
        <taxon>Bacteria</taxon>
        <taxon>Pseudomonadati</taxon>
        <taxon>Bacteroidota</taxon>
        <taxon>Cytophagia</taxon>
        <taxon>Cytophagales</taxon>
        <taxon>Cytophagaceae</taxon>
        <taxon>Spirosoma</taxon>
    </lineage>
</organism>
<gene>
    <name evidence="2" type="ORF">GK108_15215</name>
</gene>
<proteinExistence type="predicted"/>
<dbReference type="SUPFAM" id="SSF49299">
    <property type="entry name" value="PKD domain"/>
    <property type="match status" value="1"/>
</dbReference>
<dbReference type="Proteomes" id="UP000474175">
    <property type="component" value="Unassembled WGS sequence"/>
</dbReference>
<name>A0A6L9L725_9BACT</name>
<dbReference type="Gene3D" id="2.60.40.10">
    <property type="entry name" value="Immunoglobulins"/>
    <property type="match status" value="1"/>
</dbReference>
<evidence type="ECO:0000259" key="1">
    <source>
        <dbReference type="PROSITE" id="PS50093"/>
    </source>
</evidence>
<keyword evidence="3" id="KW-1185">Reference proteome</keyword>
<dbReference type="RefSeq" id="WP_163949878.1">
    <property type="nucleotide sequence ID" value="NZ_JAAFZH010000006.1"/>
</dbReference>
<dbReference type="PANTHER" id="PTHR35580">
    <property type="entry name" value="CELL SURFACE GLYCOPROTEIN (S-LAYER PROTEIN)-LIKE PROTEIN"/>
    <property type="match status" value="1"/>
</dbReference>
<evidence type="ECO:0000313" key="3">
    <source>
        <dbReference type="Proteomes" id="UP000474175"/>
    </source>
</evidence>